<feature type="domain" description="DUF7881" evidence="3">
    <location>
        <begin position="7"/>
        <end position="80"/>
    </location>
</feature>
<dbReference type="STRING" id="42251.A0A2T7A918"/>
<feature type="compositionally biased region" description="Polar residues" evidence="1">
    <location>
        <begin position="270"/>
        <end position="285"/>
    </location>
</feature>
<gene>
    <name evidence="4" type="ORF">B9Z19DRAFT_1037569</name>
</gene>
<dbReference type="Pfam" id="PF13391">
    <property type="entry name" value="HNH_2"/>
    <property type="match status" value="1"/>
</dbReference>
<dbReference type="InterPro" id="IPR057203">
    <property type="entry name" value="DUF7881"/>
</dbReference>
<name>A0A2T7A918_TUBBO</name>
<feature type="region of interest" description="Disordered" evidence="1">
    <location>
        <begin position="257"/>
        <end position="285"/>
    </location>
</feature>
<dbReference type="OrthoDB" id="2142759at2759"/>
<evidence type="ECO:0000259" key="3">
    <source>
        <dbReference type="Pfam" id="PF25324"/>
    </source>
</evidence>
<proteinExistence type="predicted"/>
<sequence>MCDRTIGRNLHLYDPSDPYIILGGLVVTKGMTNANFYSIVDIILIFTTEYTLRLKSGMTIKRDNNPLQEGSYFVVTAGYFTINSEPWLIRADSLYTGPPTAEFCNSIRNRDRRCVISGTPVPNFDQGYWGGLEVTHIFPLAHETHWNIRDYGRLISIPPKSGRSIDSVQNGILLRSDIRCHFESYLISINPDDNYKIVSFQANYSGIAGTRLSNLEAFLADPQRPPDDLLRWHYRQTVLANVRKQGELLFECHFPEDPDIPDEGMELEESGTQLSGHLAGSSNSK</sequence>
<organism evidence="4 5">
    <name type="scientific">Tuber borchii</name>
    <name type="common">White truffle</name>
    <dbReference type="NCBI Taxonomy" id="42251"/>
    <lineage>
        <taxon>Eukaryota</taxon>
        <taxon>Fungi</taxon>
        <taxon>Dikarya</taxon>
        <taxon>Ascomycota</taxon>
        <taxon>Pezizomycotina</taxon>
        <taxon>Pezizomycetes</taxon>
        <taxon>Pezizales</taxon>
        <taxon>Tuberaceae</taxon>
        <taxon>Tuber</taxon>
    </lineage>
</organism>
<evidence type="ECO:0000256" key="1">
    <source>
        <dbReference type="SAM" id="MobiDB-lite"/>
    </source>
</evidence>
<reference evidence="4 5" key="1">
    <citation type="submission" date="2017-04" db="EMBL/GenBank/DDBJ databases">
        <title>Draft genome sequence of Tuber borchii Vittad., a whitish edible truffle.</title>
        <authorList>
            <consortium name="DOE Joint Genome Institute"/>
            <person name="Murat C."/>
            <person name="Kuo A."/>
            <person name="Barry K.W."/>
            <person name="Clum A."/>
            <person name="Dockter R.B."/>
            <person name="Fauchery L."/>
            <person name="Iotti M."/>
            <person name="Kohler A."/>
            <person name="Labutti K."/>
            <person name="Lindquist E.A."/>
            <person name="Lipzen A."/>
            <person name="Ohm R.A."/>
            <person name="Wang M."/>
            <person name="Grigoriev I.V."/>
            <person name="Zambonelli A."/>
            <person name="Martin F.M."/>
        </authorList>
    </citation>
    <scope>NUCLEOTIDE SEQUENCE [LARGE SCALE GENOMIC DNA]</scope>
    <source>
        <strain evidence="4 5">Tbo3840</strain>
    </source>
</reference>
<feature type="compositionally biased region" description="Acidic residues" evidence="1">
    <location>
        <begin position="257"/>
        <end position="269"/>
    </location>
</feature>
<protein>
    <submittedName>
        <fullName evidence="4">Uncharacterized protein</fullName>
    </submittedName>
</protein>
<evidence type="ECO:0000259" key="2">
    <source>
        <dbReference type="Pfam" id="PF13391"/>
    </source>
</evidence>
<dbReference type="EMBL" id="NESQ01000002">
    <property type="protein sequence ID" value="PUU84237.1"/>
    <property type="molecule type" value="Genomic_DNA"/>
</dbReference>
<dbReference type="AlphaFoldDB" id="A0A2T7A918"/>
<feature type="domain" description="HNH nuclease" evidence="2">
    <location>
        <begin position="114"/>
        <end position="190"/>
    </location>
</feature>
<evidence type="ECO:0000313" key="4">
    <source>
        <dbReference type="EMBL" id="PUU84237.1"/>
    </source>
</evidence>
<dbReference type="Proteomes" id="UP000244722">
    <property type="component" value="Unassembled WGS sequence"/>
</dbReference>
<evidence type="ECO:0000313" key="5">
    <source>
        <dbReference type="Proteomes" id="UP000244722"/>
    </source>
</evidence>
<dbReference type="InterPro" id="IPR003615">
    <property type="entry name" value="HNH_nuc"/>
</dbReference>
<dbReference type="Pfam" id="PF25324">
    <property type="entry name" value="DUF7881"/>
    <property type="match status" value="1"/>
</dbReference>
<accession>A0A2T7A918</accession>
<comment type="caution">
    <text evidence="4">The sequence shown here is derived from an EMBL/GenBank/DDBJ whole genome shotgun (WGS) entry which is preliminary data.</text>
</comment>
<keyword evidence="5" id="KW-1185">Reference proteome</keyword>